<feature type="domain" description="Phytocyanin" evidence="5">
    <location>
        <begin position="29"/>
        <end position="129"/>
    </location>
</feature>
<evidence type="ECO:0000313" key="7">
    <source>
        <dbReference type="RefSeq" id="XP_029123617.1"/>
    </source>
</evidence>
<dbReference type="GO" id="GO:0005886">
    <property type="term" value="C:plasma membrane"/>
    <property type="evidence" value="ECO:0007669"/>
    <property type="project" value="TreeGrafter"/>
</dbReference>
<dbReference type="CDD" id="cd04216">
    <property type="entry name" value="Phytocyanin"/>
    <property type="match status" value="1"/>
</dbReference>
<evidence type="ECO:0000313" key="6">
    <source>
        <dbReference type="Proteomes" id="UP000504607"/>
    </source>
</evidence>
<protein>
    <submittedName>
        <fullName evidence="7">Stellacyanin</fullName>
    </submittedName>
</protein>
<dbReference type="Gene3D" id="2.60.40.420">
    <property type="entry name" value="Cupredoxins - blue copper proteins"/>
    <property type="match status" value="1"/>
</dbReference>
<dbReference type="Proteomes" id="UP000504607">
    <property type="component" value="Chromosome 12"/>
</dbReference>
<name>A0A8N4F2Y8_ELAGV</name>
<keyword evidence="1" id="KW-0479">Metal-binding</keyword>
<dbReference type="Pfam" id="PF02298">
    <property type="entry name" value="Cu_bind_like"/>
    <property type="match status" value="1"/>
</dbReference>
<dbReference type="AlphaFoldDB" id="A0A8N4F2Y8"/>
<dbReference type="PANTHER" id="PTHR33021:SF179">
    <property type="entry name" value="OS09G0541100 PROTEIN"/>
    <property type="match status" value="1"/>
</dbReference>
<accession>A0A8N4F2Y8</accession>
<keyword evidence="2" id="KW-0325">Glycoprotein</keyword>
<dbReference type="KEGG" id="egu:109506454"/>
<feature type="transmembrane region" description="Helical" evidence="4">
    <location>
        <begin position="6"/>
        <end position="26"/>
    </location>
</feature>
<dbReference type="InterPro" id="IPR003245">
    <property type="entry name" value="Phytocyanin_dom"/>
</dbReference>
<evidence type="ECO:0000256" key="4">
    <source>
        <dbReference type="SAM" id="Phobius"/>
    </source>
</evidence>
<feature type="region of interest" description="Disordered" evidence="3">
    <location>
        <begin position="132"/>
        <end position="165"/>
    </location>
</feature>
<keyword evidence="4" id="KW-1133">Transmembrane helix</keyword>
<evidence type="ECO:0000256" key="3">
    <source>
        <dbReference type="SAM" id="MobiDB-lite"/>
    </source>
</evidence>
<dbReference type="GO" id="GO:0046872">
    <property type="term" value="F:metal ion binding"/>
    <property type="evidence" value="ECO:0007669"/>
    <property type="project" value="UniProtKB-KW"/>
</dbReference>
<dbReference type="GO" id="GO:0009055">
    <property type="term" value="F:electron transfer activity"/>
    <property type="evidence" value="ECO:0007669"/>
    <property type="project" value="InterPro"/>
</dbReference>
<feature type="compositionally biased region" description="Pro residues" evidence="3">
    <location>
        <begin position="143"/>
        <end position="160"/>
    </location>
</feature>
<dbReference type="GeneID" id="109506454"/>
<evidence type="ECO:0000256" key="2">
    <source>
        <dbReference type="ARBA" id="ARBA00023180"/>
    </source>
</evidence>
<sequence length="188" mass="20587">MTSHPISYYTLFATSLLVFSAIYYHVEATVYTVGGEEGWTYGQNYLTWSQSINFTVGDVLYFSYVKGQHNVYQVVEEAYQSCDWRNGVIKIYNSGNDRVSLTNATSYYFLCNIKGHCRGGMKFGINVTDASTSPDGGSNGGVSPPPPPPPPLLLPPPPPAGSNDAAGGGNGWWRSWWCPVVFCLVVSF</sequence>
<gene>
    <name evidence="7" type="primary">LOC109506454</name>
</gene>
<dbReference type="InterPro" id="IPR008972">
    <property type="entry name" value="Cupredoxin"/>
</dbReference>
<proteinExistence type="predicted"/>
<dbReference type="FunFam" id="2.60.40.420:FF:000003">
    <property type="entry name" value="Blue copper"/>
    <property type="match status" value="1"/>
</dbReference>
<keyword evidence="4" id="KW-0472">Membrane</keyword>
<dbReference type="PANTHER" id="PTHR33021">
    <property type="entry name" value="BLUE COPPER PROTEIN"/>
    <property type="match status" value="1"/>
</dbReference>
<dbReference type="PROSITE" id="PS51485">
    <property type="entry name" value="PHYTOCYANIN"/>
    <property type="match status" value="1"/>
</dbReference>
<organism evidence="6 7">
    <name type="scientific">Elaeis guineensis var. tenera</name>
    <name type="common">Oil palm</name>
    <dbReference type="NCBI Taxonomy" id="51953"/>
    <lineage>
        <taxon>Eukaryota</taxon>
        <taxon>Viridiplantae</taxon>
        <taxon>Streptophyta</taxon>
        <taxon>Embryophyta</taxon>
        <taxon>Tracheophyta</taxon>
        <taxon>Spermatophyta</taxon>
        <taxon>Magnoliopsida</taxon>
        <taxon>Liliopsida</taxon>
        <taxon>Arecaceae</taxon>
        <taxon>Arecoideae</taxon>
        <taxon>Cocoseae</taxon>
        <taxon>Elaeidinae</taxon>
        <taxon>Elaeis</taxon>
    </lineage>
</organism>
<dbReference type="OrthoDB" id="1921208at2759"/>
<dbReference type="SUPFAM" id="SSF49503">
    <property type="entry name" value="Cupredoxins"/>
    <property type="match status" value="1"/>
</dbReference>
<evidence type="ECO:0000256" key="1">
    <source>
        <dbReference type="ARBA" id="ARBA00022723"/>
    </source>
</evidence>
<keyword evidence="6" id="KW-1185">Reference proteome</keyword>
<dbReference type="RefSeq" id="XP_029123617.1">
    <property type="nucleotide sequence ID" value="XM_029267784.1"/>
</dbReference>
<reference evidence="7" key="1">
    <citation type="submission" date="2025-08" db="UniProtKB">
        <authorList>
            <consortium name="RefSeq"/>
        </authorList>
    </citation>
    <scope>IDENTIFICATION</scope>
</reference>
<dbReference type="InterPro" id="IPR039391">
    <property type="entry name" value="Phytocyanin-like"/>
</dbReference>
<keyword evidence="4" id="KW-0812">Transmembrane</keyword>
<evidence type="ECO:0000259" key="5">
    <source>
        <dbReference type="PROSITE" id="PS51485"/>
    </source>
</evidence>